<evidence type="ECO:0000256" key="10">
    <source>
        <dbReference type="ARBA" id="ARBA00056391"/>
    </source>
</evidence>
<evidence type="ECO:0000256" key="5">
    <source>
        <dbReference type="ARBA" id="ARBA00022679"/>
    </source>
</evidence>
<dbReference type="GeneID" id="443809"/>
<dbReference type="FunFam" id="1.10.150.170:FF:000002">
    <property type="entry name" value="Probable methyltransferase-like protein 15"/>
    <property type="match status" value="1"/>
</dbReference>
<dbReference type="OMA" id="NPAKRTF"/>
<keyword evidence="6" id="KW-0949">S-adenosyl-L-methionine</keyword>
<evidence type="ECO:0000256" key="4">
    <source>
        <dbReference type="ARBA" id="ARBA00022603"/>
    </source>
</evidence>
<dbReference type="NCBIfam" id="TIGR00006">
    <property type="entry name" value="16S rRNA (cytosine(1402)-N(4))-methyltransferase RsmH"/>
    <property type="match status" value="1"/>
</dbReference>
<dbReference type="STRING" id="8355.A0A1L8GD71"/>
<dbReference type="Bgee" id="443809">
    <property type="expression patterns" value="Expressed in egg cell and 19 other cell types or tissues"/>
</dbReference>
<comment type="function">
    <text evidence="10">N4-methylcytidine (m4C) methyltransferase responsible for the methylation of position C839 in mitochondrial 12S rRNA. Involved in the stabilization of 12S rRNA folding, therefore facilitating the assembly of the mitochondrial small ribosomal subunits.</text>
</comment>
<dbReference type="GO" id="GO:0071424">
    <property type="term" value="F:rRNA (cytosine-N4-)-methyltransferase activity"/>
    <property type="evidence" value="ECO:0000318"/>
    <property type="project" value="GO_Central"/>
</dbReference>
<keyword evidence="14" id="KW-1185">Reference proteome</keyword>
<evidence type="ECO:0000256" key="11">
    <source>
        <dbReference type="ARBA" id="ARBA00073136"/>
    </source>
</evidence>
<proteinExistence type="inferred from homology"/>
<dbReference type="OrthoDB" id="16290at2759"/>
<dbReference type="PANTHER" id="PTHR11265:SF0">
    <property type="entry name" value="12S RRNA N4-METHYLCYTIDINE METHYLTRANSFERASE"/>
    <property type="match status" value="1"/>
</dbReference>
<dbReference type="SUPFAM" id="SSF81799">
    <property type="entry name" value="Putative methyltransferase TM0872, insert domain"/>
    <property type="match status" value="1"/>
</dbReference>
<dbReference type="Proteomes" id="UP000186698">
    <property type="component" value="Chromosome 4S"/>
</dbReference>
<organism evidence="14 16">
    <name type="scientific">Xenopus laevis</name>
    <name type="common">African clawed frog</name>
    <dbReference type="NCBI Taxonomy" id="8355"/>
    <lineage>
        <taxon>Eukaryota</taxon>
        <taxon>Metazoa</taxon>
        <taxon>Chordata</taxon>
        <taxon>Craniata</taxon>
        <taxon>Vertebrata</taxon>
        <taxon>Euteleostomi</taxon>
        <taxon>Amphibia</taxon>
        <taxon>Batrachia</taxon>
        <taxon>Anura</taxon>
        <taxon>Pipoidea</taxon>
        <taxon>Pipidae</taxon>
        <taxon>Xenopodinae</taxon>
        <taxon>Xenopus</taxon>
        <taxon>Xenopus</taxon>
    </lineage>
</organism>
<name>A0A1L8GD71_XENLA</name>
<keyword evidence="4 15" id="KW-0489">Methyltransferase</keyword>
<dbReference type="RefSeq" id="XP_018115060.1">
    <property type="nucleotide sequence ID" value="XM_018259571.2"/>
</dbReference>
<evidence type="ECO:0000313" key="17">
    <source>
        <dbReference type="Xenbase" id="XB-GENE-5822298"/>
    </source>
</evidence>
<dbReference type="Xenbase" id="XB-GENE-5822298">
    <property type="gene designation" value="mettl15.S"/>
</dbReference>
<comment type="similarity">
    <text evidence="2">Belongs to the methyltransferase superfamily. RsmH family.</text>
</comment>
<dbReference type="InterPro" id="IPR029063">
    <property type="entry name" value="SAM-dependent_MTases_sf"/>
</dbReference>
<keyword evidence="3" id="KW-0597">Phosphoprotein</keyword>
<evidence type="ECO:0000313" key="16">
    <source>
        <dbReference type="RefSeq" id="XP_041447234.1"/>
    </source>
</evidence>
<dbReference type="InterPro" id="IPR023397">
    <property type="entry name" value="SAM-dep_MeTrfase_MraW_recog"/>
</dbReference>
<dbReference type="Pfam" id="PF01795">
    <property type="entry name" value="Methyltransf_5"/>
    <property type="match status" value="1"/>
</dbReference>
<dbReference type="AlphaFoldDB" id="A0A1L8GD71"/>
<dbReference type="PANTHER" id="PTHR11265">
    <property type="entry name" value="S-ADENOSYL-METHYLTRANSFERASE MRAW"/>
    <property type="match status" value="1"/>
</dbReference>
<evidence type="ECO:0000256" key="9">
    <source>
        <dbReference type="ARBA" id="ARBA00052418"/>
    </source>
</evidence>
<dbReference type="InterPro" id="IPR002903">
    <property type="entry name" value="RsmH"/>
</dbReference>
<dbReference type="CTD" id="443809"/>
<evidence type="ECO:0000256" key="1">
    <source>
        <dbReference type="ARBA" id="ARBA00004305"/>
    </source>
</evidence>
<evidence type="ECO:0000256" key="3">
    <source>
        <dbReference type="ARBA" id="ARBA00022553"/>
    </source>
</evidence>
<evidence type="ECO:0000256" key="8">
    <source>
        <dbReference type="ARBA" id="ARBA00023128"/>
    </source>
</evidence>
<protein>
    <recommendedName>
        <fullName evidence="11">12S rRNA N(4)-cytidine methyltransferase METTL15</fullName>
    </recommendedName>
    <alternativeName>
        <fullName evidence="12">Methyltransferase 5 domain-containing protein 1</fullName>
    </alternativeName>
    <alternativeName>
        <fullName evidence="13">Methyltransferase-like protein 15</fullName>
    </alternativeName>
</protein>
<dbReference type="RefSeq" id="XP_041447234.1">
    <property type="nucleotide sequence ID" value="XM_041591300.1"/>
</dbReference>
<evidence type="ECO:0000256" key="2">
    <source>
        <dbReference type="ARBA" id="ARBA00010396"/>
    </source>
</evidence>
<evidence type="ECO:0000256" key="6">
    <source>
        <dbReference type="ARBA" id="ARBA00022691"/>
    </source>
</evidence>
<dbReference type="Gene3D" id="3.40.50.150">
    <property type="entry name" value="Vaccinia Virus protein VP39"/>
    <property type="match status" value="1"/>
</dbReference>
<comment type="subcellular location">
    <subcellularLocation>
        <location evidence="1">Mitochondrion matrix</location>
    </subcellularLocation>
</comment>
<dbReference type="AGR" id="Xenbase:XB-GENE-5822298"/>
<reference evidence="15 16" key="1">
    <citation type="submission" date="2025-04" db="UniProtKB">
        <authorList>
            <consortium name="RefSeq"/>
        </authorList>
    </citation>
    <scope>IDENTIFICATION</scope>
    <source>
        <strain evidence="15 16">J_2021</strain>
        <tissue evidence="15 16">Erythrocytes</tissue>
    </source>
</reference>
<keyword evidence="8" id="KW-0496">Mitochondrion</keyword>
<keyword evidence="5" id="KW-0808">Transferase</keyword>
<evidence type="ECO:0000256" key="13">
    <source>
        <dbReference type="ARBA" id="ARBA00081509"/>
    </source>
</evidence>
<evidence type="ECO:0000313" key="14">
    <source>
        <dbReference type="Proteomes" id="UP000186698"/>
    </source>
</evidence>
<sequence length="375" mass="41278">MLASLRHVCRSYSRFRRGAPPSLLQAKEVQLTPEPPGEANQTVLHVPVMVNEVIECLAPQEGQTILDLTFGAGGHTTSILRQASNIKILALDRDPAAFAIAQQLAHGYGPNIQPLLGRFSEAEDLLKSAGVEPGSIDGVLLDAGCSSMQFDTPDRGFSLSKDGPLDMRMDGDRYPDMPTAADVVNALDQQALASILKTYGEERHAKKIASAIVQARSIYPITRTQQLASIVTGASIHSRTDLLQRPAHVATKTFQALRIFVNNELNELYAGLSTAERFIKPGGRLVAISFHSLEDRIVKRFLHGIDMADKPNLAARHKIRQGQRNSKEFEDEEFEMPQSSSAWTVIQKKVLTPQYQDVLENPRGRSAKLRAAIKR</sequence>
<accession>A0A1L8GD71</accession>
<evidence type="ECO:0000256" key="7">
    <source>
        <dbReference type="ARBA" id="ARBA00022946"/>
    </source>
</evidence>
<dbReference type="GO" id="GO:0070475">
    <property type="term" value="P:rRNA base methylation"/>
    <property type="evidence" value="ECO:0000318"/>
    <property type="project" value="GO_Central"/>
</dbReference>
<comment type="catalytic activity">
    <reaction evidence="9">
        <text>cytidine(839) in 12S rRNA + S-adenosyl-L-methionine = N(4)-methylcytidine(839) in 12S rRNA + S-adenosyl-L-homocysteine + H(+)</text>
        <dbReference type="Rhea" id="RHEA:62524"/>
        <dbReference type="Rhea" id="RHEA-COMP:16109"/>
        <dbReference type="Rhea" id="RHEA-COMP:16110"/>
        <dbReference type="ChEBI" id="CHEBI:15378"/>
        <dbReference type="ChEBI" id="CHEBI:57856"/>
        <dbReference type="ChEBI" id="CHEBI:59789"/>
        <dbReference type="ChEBI" id="CHEBI:74506"/>
        <dbReference type="ChEBI" id="CHEBI:82748"/>
    </reaction>
    <physiologicalReaction direction="left-to-right" evidence="9">
        <dbReference type="Rhea" id="RHEA:62525"/>
    </physiologicalReaction>
</comment>
<dbReference type="HAMAP" id="MF_01007">
    <property type="entry name" value="16SrRNA_methyltr_H"/>
    <property type="match status" value="1"/>
</dbReference>
<gene>
    <name evidence="15 16 17" type="primary">mettl15.S</name>
    <name evidence="15 16" type="synonym">mett5d1</name>
    <name evidence="15" type="synonym">mettl15</name>
</gene>
<dbReference type="SUPFAM" id="SSF53335">
    <property type="entry name" value="S-adenosyl-L-methionine-dependent methyltransferases"/>
    <property type="match status" value="1"/>
</dbReference>
<dbReference type="PaxDb" id="8355-A0A1L8GD71"/>
<dbReference type="Gene3D" id="1.10.150.170">
    <property type="entry name" value="Putative methyltransferase TM0872, insert domain"/>
    <property type="match status" value="1"/>
</dbReference>
<evidence type="ECO:0000313" key="15">
    <source>
        <dbReference type="RefSeq" id="XP_018115060.1"/>
    </source>
</evidence>
<evidence type="ECO:0000256" key="12">
    <source>
        <dbReference type="ARBA" id="ARBA00080961"/>
    </source>
</evidence>
<dbReference type="CDD" id="cd02440">
    <property type="entry name" value="AdoMet_MTases"/>
    <property type="match status" value="1"/>
</dbReference>
<dbReference type="GO" id="GO:0005759">
    <property type="term" value="C:mitochondrial matrix"/>
    <property type="evidence" value="ECO:0007669"/>
    <property type="project" value="UniProtKB-SubCell"/>
</dbReference>
<keyword evidence="7" id="KW-0809">Transit peptide</keyword>